<keyword evidence="3" id="KW-1185">Reference proteome</keyword>
<evidence type="ECO:0000313" key="3">
    <source>
        <dbReference type="Proteomes" id="UP000245383"/>
    </source>
</evidence>
<name>A0A2T9YJT2_9FUNG</name>
<dbReference type="AlphaFoldDB" id="A0A2T9YJT2"/>
<evidence type="ECO:0008006" key="4">
    <source>
        <dbReference type="Google" id="ProtNLM"/>
    </source>
</evidence>
<reference evidence="2 3" key="1">
    <citation type="journal article" date="2018" name="MBio">
        <title>Comparative Genomics Reveals the Core Gene Toolbox for the Fungus-Insect Symbiosis.</title>
        <authorList>
            <person name="Wang Y."/>
            <person name="Stata M."/>
            <person name="Wang W."/>
            <person name="Stajich J.E."/>
            <person name="White M.M."/>
            <person name="Moncalvo J.M."/>
        </authorList>
    </citation>
    <scope>NUCLEOTIDE SEQUENCE [LARGE SCALE GENOMIC DNA]</scope>
    <source>
        <strain evidence="2 3">SWE-8-4</strain>
    </source>
</reference>
<accession>A0A2T9YJT2</accession>
<organism evidence="2 3">
    <name type="scientific">Smittium simulii</name>
    <dbReference type="NCBI Taxonomy" id="133385"/>
    <lineage>
        <taxon>Eukaryota</taxon>
        <taxon>Fungi</taxon>
        <taxon>Fungi incertae sedis</taxon>
        <taxon>Zoopagomycota</taxon>
        <taxon>Kickxellomycotina</taxon>
        <taxon>Harpellomycetes</taxon>
        <taxon>Harpellales</taxon>
        <taxon>Legeriomycetaceae</taxon>
        <taxon>Smittium</taxon>
    </lineage>
</organism>
<protein>
    <recommendedName>
        <fullName evidence="4">Cyanovirin-N domain-containing protein</fullName>
    </recommendedName>
</protein>
<evidence type="ECO:0000313" key="2">
    <source>
        <dbReference type="EMBL" id="PVU92534.1"/>
    </source>
</evidence>
<comment type="caution">
    <text evidence="2">The sequence shown here is derived from an EMBL/GenBank/DDBJ whole genome shotgun (WGS) entry which is preliminary data.</text>
</comment>
<evidence type="ECO:0000256" key="1">
    <source>
        <dbReference type="SAM" id="SignalP"/>
    </source>
</evidence>
<dbReference type="EMBL" id="MBFR01000158">
    <property type="protein sequence ID" value="PVU92534.1"/>
    <property type="molecule type" value="Genomic_DNA"/>
</dbReference>
<proteinExistence type="predicted"/>
<feature type="chain" id="PRO_5015655167" description="Cyanovirin-N domain-containing protein" evidence="1">
    <location>
        <begin position="23"/>
        <end position="173"/>
    </location>
</feature>
<feature type="signal peptide" evidence="1">
    <location>
        <begin position="1"/>
        <end position="22"/>
    </location>
</feature>
<keyword evidence="1" id="KW-0732">Signal</keyword>
<sequence>MHGLKVLSFIAFAAFEGALTSAATITNEHYLVKKDIWKNKCVEKYGKGKDTFVLDNSDIHCSCQENGTFECTDKYLNPEFKLRSCQIATRLVSYYDMYNIKSATCKCKQDGTYICYDKSRYLSMDINDQNGENSINEEQNSGQMLKIKPSNFYSNDWQFTFETQSRSNTREIN</sequence>
<dbReference type="Proteomes" id="UP000245383">
    <property type="component" value="Unassembled WGS sequence"/>
</dbReference>
<gene>
    <name evidence="2" type="ORF">BB561_003754</name>
</gene>